<dbReference type="EMBL" id="JAYJJR010000016">
    <property type="protein sequence ID" value="MEB3023478.1"/>
    <property type="molecule type" value="Genomic_DNA"/>
</dbReference>
<dbReference type="Pfam" id="PF01381">
    <property type="entry name" value="HTH_3"/>
    <property type="match status" value="2"/>
</dbReference>
<dbReference type="RefSeq" id="WP_329780566.1">
    <property type="nucleotide sequence ID" value="NZ_JAYJJR010000016.1"/>
</dbReference>
<comment type="caution">
    <text evidence="3">The sequence shown here is derived from an EMBL/GenBank/DDBJ whole genome shotgun (WGS) entry which is preliminary data.</text>
</comment>
<proteinExistence type="predicted"/>
<gene>
    <name evidence="3" type="ORF">K6T79_20855</name>
</gene>
<keyword evidence="4" id="KW-1185">Reference proteome</keyword>
<dbReference type="Gene3D" id="1.10.260.40">
    <property type="entry name" value="lambda repressor-like DNA-binding domains"/>
    <property type="match status" value="2"/>
</dbReference>
<dbReference type="InterPro" id="IPR010982">
    <property type="entry name" value="Lambda_DNA-bd_dom_sf"/>
</dbReference>
<dbReference type="Proteomes" id="UP001299596">
    <property type="component" value="Unassembled WGS sequence"/>
</dbReference>
<evidence type="ECO:0000313" key="3">
    <source>
        <dbReference type="EMBL" id="MEB3023478.1"/>
    </source>
</evidence>
<dbReference type="PANTHER" id="PTHR46558">
    <property type="entry name" value="TRACRIPTIONAL REGULATORY PROTEIN-RELATED-RELATED"/>
    <property type="match status" value="1"/>
</dbReference>
<dbReference type="InterPro" id="IPR001387">
    <property type="entry name" value="Cro/C1-type_HTH"/>
</dbReference>
<dbReference type="PROSITE" id="PS50943">
    <property type="entry name" value="HTH_CROC1"/>
    <property type="match status" value="2"/>
</dbReference>
<keyword evidence="1" id="KW-0238">DNA-binding</keyword>
<dbReference type="CDD" id="cd00093">
    <property type="entry name" value="HTH_XRE"/>
    <property type="match status" value="2"/>
</dbReference>
<feature type="domain" description="HTH cro/C1-type" evidence="2">
    <location>
        <begin position="79"/>
        <end position="133"/>
    </location>
</feature>
<dbReference type="SMART" id="SM00530">
    <property type="entry name" value="HTH_XRE"/>
    <property type="match status" value="2"/>
</dbReference>
<name>A0ABU5XNB4_9MYCO</name>
<accession>A0ABU5XNB4</accession>
<dbReference type="SUPFAM" id="SSF47413">
    <property type="entry name" value="lambda repressor-like DNA-binding domains"/>
    <property type="match status" value="2"/>
</dbReference>
<feature type="domain" description="HTH cro/C1-type" evidence="2">
    <location>
        <begin position="14"/>
        <end position="68"/>
    </location>
</feature>
<sequence>MADNTAEYFSAGALRSACENAGTTQRVIADRLGITPTTLSSLRTGRSTPSMKNLQKMVEVFGGELTDFLDLPPRPRWELKHYRLAAGLTQAALASILDTAPSAVSGWELGKTPPSKQMLPRMAEVFGITEDKLRAVIRRQLAHAAGSATAEPSNVTLVLAETLAETVLGFITTTTATMAADHGISAEARAQLKAELRSHAEETLSLLATLIPQLPEDSRTRIIRLVGRLSAMYDTTLCV</sequence>
<evidence type="ECO:0000259" key="2">
    <source>
        <dbReference type="PROSITE" id="PS50943"/>
    </source>
</evidence>
<evidence type="ECO:0000256" key="1">
    <source>
        <dbReference type="ARBA" id="ARBA00023125"/>
    </source>
</evidence>
<reference evidence="3 4" key="1">
    <citation type="submission" date="2023-12" db="EMBL/GenBank/DDBJ databases">
        <title>Description of new species of Mycobacterium terrae complex isolated from sewage at the Sao Paulo Zoological Park Foundation in Brazil.</title>
        <authorList>
            <person name="Romagnoli C.L."/>
            <person name="Conceicao E.C."/>
            <person name="Machado E."/>
            <person name="Barreto L.B.P.F."/>
            <person name="Sharma A."/>
            <person name="Silva N.M."/>
            <person name="Marques L.E."/>
            <person name="Juliana M.A."/>
            <person name="Lourenco M.C.S."/>
            <person name="Digiampietri L.A."/>
            <person name="Suffys P.N."/>
            <person name="Viana-Niero C."/>
        </authorList>
    </citation>
    <scope>NUCLEOTIDE SEQUENCE [LARGE SCALE GENOMIC DNA]</scope>
    <source>
        <strain evidence="3 4">MYC098</strain>
    </source>
</reference>
<organism evidence="3 4">
    <name type="scientific">[Mycobacterium] crassicus</name>
    <dbReference type="NCBI Taxonomy" id="2872309"/>
    <lineage>
        <taxon>Bacteria</taxon>
        <taxon>Bacillati</taxon>
        <taxon>Actinomycetota</taxon>
        <taxon>Actinomycetes</taxon>
        <taxon>Mycobacteriales</taxon>
        <taxon>Mycobacteriaceae</taxon>
        <taxon>Mycolicibacter</taxon>
    </lineage>
</organism>
<evidence type="ECO:0000313" key="4">
    <source>
        <dbReference type="Proteomes" id="UP001299596"/>
    </source>
</evidence>
<dbReference type="PANTHER" id="PTHR46558:SF4">
    <property type="entry name" value="DNA-BIDING PHAGE PROTEIN"/>
    <property type="match status" value="1"/>
</dbReference>
<protein>
    <submittedName>
        <fullName evidence="3">Helix-turn-helix transcriptional regulator</fullName>
    </submittedName>
</protein>